<evidence type="ECO:0000259" key="2">
    <source>
        <dbReference type="Pfam" id="PF17989"/>
    </source>
</evidence>
<dbReference type="InterPro" id="IPR049067">
    <property type="entry name" value="MreB-like_C"/>
</dbReference>
<evidence type="ECO:0000313" key="5">
    <source>
        <dbReference type="Proteomes" id="UP000221795"/>
    </source>
</evidence>
<sequence length="360" mass="40586">MTKYDQFNVKALDDGYGDVKFDSSGAPNLIPSFVTSFKEKPKEDFANKNNKLHYVASEVDGNRYVVGDYAMKLDPNIIWAGGEHKHSDSRFPVLLKTTLGLMCRERHEVIDTLMMNLPIRYDTPERRAKLTEVAQGAHTVSLSSDGVKFTKREVIVENVEIKKQPFGSLCDIILDNDGDIIDKRIAKGFNVIVDVGARTLNILTVDALEEQPELSRQTNDGMYTAFSQVGGYLEEQLNVIIPDGKLPQIIRQREIKNMDITPLINRTYEDHANTVLSVLDKVLVNSWGFVTSVIFTGGGAGKDLLKPYIEQRFNRVPAIFLDRYSNVRGLRKFGVRQSKKTPKKSSKVQIRVGSHDYSQK</sequence>
<feature type="domain" description="Actin-like protein N-terminal" evidence="2">
    <location>
        <begin position="11"/>
        <end position="167"/>
    </location>
</feature>
<feature type="region of interest" description="Disordered" evidence="1">
    <location>
        <begin position="335"/>
        <end position="360"/>
    </location>
</feature>
<dbReference type="SUPFAM" id="SSF53067">
    <property type="entry name" value="Actin-like ATPase domain"/>
    <property type="match status" value="2"/>
</dbReference>
<dbReference type="Pfam" id="PF21522">
    <property type="entry name" value="MreB-like_C"/>
    <property type="match status" value="1"/>
</dbReference>
<name>A0A217ERA7_BPGO3</name>
<dbReference type="Proteomes" id="UP000221795">
    <property type="component" value="Segment"/>
</dbReference>
<accession>A0A217ERA7</accession>
<dbReference type="InterPro" id="IPR043129">
    <property type="entry name" value="ATPase_NBD"/>
</dbReference>
<reference evidence="4" key="1">
    <citation type="journal article" date="2017" name="Viruses">
        <title>Characterization of Bacillus subtilis Viruses vB_BsuM-Goe2 and vB_BsuM-Goe3.</title>
        <authorList>
            <person name="Willms I.M."/>
            <person name="Hoppert M."/>
            <person name="Hertel R."/>
        </authorList>
    </citation>
    <scope>NUCLEOTIDE SEQUENCE [LARGE SCALE GENOMIC DNA]</scope>
</reference>
<dbReference type="Gene3D" id="3.30.420.40">
    <property type="match status" value="1"/>
</dbReference>
<evidence type="ECO:0000256" key="1">
    <source>
        <dbReference type="SAM" id="MobiDB-lite"/>
    </source>
</evidence>
<proteinExistence type="predicted"/>
<gene>
    <name evidence="4" type="ORF">Goe3_c17100</name>
</gene>
<dbReference type="InterPro" id="IPR040607">
    <property type="entry name" value="ALP_N"/>
</dbReference>
<feature type="compositionally biased region" description="Basic residues" evidence="1">
    <location>
        <begin position="335"/>
        <end position="346"/>
    </location>
</feature>
<feature type="domain" description="Actin homologue MreB-like C-terminal" evidence="3">
    <location>
        <begin position="192"/>
        <end position="300"/>
    </location>
</feature>
<evidence type="ECO:0000313" key="4">
    <source>
        <dbReference type="EMBL" id="APZ82632.1"/>
    </source>
</evidence>
<organism evidence="4 5">
    <name type="scientific">Bacillus phage vB_BsuM-Goe3</name>
    <dbReference type="NCBI Taxonomy" id="1933063"/>
    <lineage>
        <taxon>Viruses</taxon>
        <taxon>Duplodnaviria</taxon>
        <taxon>Heunggongvirae</taxon>
        <taxon>Uroviricota</taxon>
        <taxon>Caudoviricetes</taxon>
        <taxon>Herelleviridae</taxon>
        <taxon>Bastillevirinae</taxon>
        <taxon>Grisebachstrassevirus</taxon>
        <taxon>Grisebachstrassevirus goe3</taxon>
    </lineage>
</organism>
<dbReference type="EMBL" id="KY368640">
    <property type="protein sequence ID" value="APZ82632.1"/>
    <property type="molecule type" value="Genomic_DNA"/>
</dbReference>
<evidence type="ECO:0000259" key="3">
    <source>
        <dbReference type="Pfam" id="PF21522"/>
    </source>
</evidence>
<keyword evidence="5" id="KW-1185">Reference proteome</keyword>
<protein>
    <submittedName>
        <fullName evidence="4">Plasmid segregation protein</fullName>
    </submittedName>
</protein>
<organismHost>
    <name type="scientific">Bacillus subtilis</name>
    <dbReference type="NCBI Taxonomy" id="1423"/>
</organismHost>
<dbReference type="Pfam" id="PF17989">
    <property type="entry name" value="ALP_N"/>
    <property type="match status" value="1"/>
</dbReference>